<name>A0A9W8X7N3_9PLEO</name>
<dbReference type="Proteomes" id="UP001140562">
    <property type="component" value="Unassembled WGS sequence"/>
</dbReference>
<dbReference type="EMBL" id="JAPEUV010000003">
    <property type="protein sequence ID" value="KAJ4343310.1"/>
    <property type="molecule type" value="Genomic_DNA"/>
</dbReference>
<proteinExistence type="predicted"/>
<comment type="caution">
    <text evidence="1">The sequence shown here is derived from an EMBL/GenBank/DDBJ whole genome shotgun (WGS) entry which is preliminary data.</text>
</comment>
<protein>
    <submittedName>
        <fullName evidence="1">Uncharacterized protein</fullName>
    </submittedName>
</protein>
<sequence length="289" mass="32650">MGDFDSPSIKQRPGIALVRPELLENTQESRDLFKRWARLHMRDTISIPKDETLGGASRVLRYTRATEDGKEEYLFTIVLDDVRLAGTKRFQTVPQRLDLESTRVLDEGEESVLQNGDPRTGTEPMVFSIVSPSVGIFEAVAVDNNTKGSHKSYQHEVTELVMRSDPSMYTLITVTMTITEEILSPGLRVERFRDLLVHRLMDAQPDVLPKISKGEDGRGEWVICALISGDKDRTVDKPAEHSTGDQYETGIRGEMLGSIEEWRKGLEKERALKEVDLKIGVWKGDIFMS</sequence>
<reference evidence="1" key="1">
    <citation type="submission" date="2022-10" db="EMBL/GenBank/DDBJ databases">
        <title>Tapping the CABI collections for fungal endophytes: first genome assemblies for Collariella, Neodidymelliopsis, Ascochyta clinopodiicola, Didymella pomorum, Didymosphaeria variabile, Neocosmospora piperis and Neocucurbitaria cava.</title>
        <authorList>
            <person name="Hill R."/>
        </authorList>
    </citation>
    <scope>NUCLEOTIDE SEQUENCE</scope>
    <source>
        <strain evidence="1">IMI 360193</strain>
    </source>
</reference>
<dbReference type="AlphaFoldDB" id="A0A9W8X7N3"/>
<dbReference type="OrthoDB" id="3759404at2759"/>
<evidence type="ECO:0000313" key="1">
    <source>
        <dbReference type="EMBL" id="KAJ4343310.1"/>
    </source>
</evidence>
<organism evidence="1 2">
    <name type="scientific">Didymella glomerata</name>
    <dbReference type="NCBI Taxonomy" id="749621"/>
    <lineage>
        <taxon>Eukaryota</taxon>
        <taxon>Fungi</taxon>
        <taxon>Dikarya</taxon>
        <taxon>Ascomycota</taxon>
        <taxon>Pezizomycotina</taxon>
        <taxon>Dothideomycetes</taxon>
        <taxon>Pleosporomycetidae</taxon>
        <taxon>Pleosporales</taxon>
        <taxon>Pleosporineae</taxon>
        <taxon>Didymellaceae</taxon>
        <taxon>Didymella</taxon>
    </lineage>
</organism>
<accession>A0A9W8X7N3</accession>
<gene>
    <name evidence="1" type="ORF">N0V87_000532</name>
</gene>
<keyword evidence="2" id="KW-1185">Reference proteome</keyword>
<evidence type="ECO:0000313" key="2">
    <source>
        <dbReference type="Proteomes" id="UP001140562"/>
    </source>
</evidence>